<evidence type="ECO:0000313" key="3">
    <source>
        <dbReference type="EMBL" id="GMI07518.1"/>
    </source>
</evidence>
<gene>
    <name evidence="3" type="ORF">TrLO_g8238</name>
</gene>
<proteinExistence type="predicted"/>
<dbReference type="GO" id="GO:0006364">
    <property type="term" value="P:rRNA processing"/>
    <property type="evidence" value="ECO:0007669"/>
    <property type="project" value="InterPro"/>
</dbReference>
<dbReference type="PANTHER" id="PTHR12661">
    <property type="entry name" value="PETER PAN-RELATED"/>
    <property type="match status" value="1"/>
</dbReference>
<dbReference type="OrthoDB" id="10261452at2759"/>
<dbReference type="EMBL" id="BRXW01000113">
    <property type="protein sequence ID" value="GMI07518.1"/>
    <property type="molecule type" value="Genomic_DNA"/>
</dbReference>
<accession>A0A9W7CF31</accession>
<keyword evidence="4" id="KW-1185">Reference proteome</keyword>
<evidence type="ECO:0000259" key="2">
    <source>
        <dbReference type="PROSITE" id="PS50833"/>
    </source>
</evidence>
<comment type="caution">
    <text evidence="3">The sequence shown here is derived from an EMBL/GenBank/DDBJ whole genome shotgun (WGS) entry which is preliminary data.</text>
</comment>
<protein>
    <recommendedName>
        <fullName evidence="2">Brix domain-containing protein</fullName>
    </recommendedName>
</protein>
<feature type="region of interest" description="Disordered" evidence="1">
    <location>
        <begin position="1"/>
        <end position="47"/>
    </location>
</feature>
<feature type="compositionally biased region" description="Basic residues" evidence="1">
    <location>
        <begin position="1"/>
        <end position="13"/>
    </location>
</feature>
<dbReference type="Proteomes" id="UP001165122">
    <property type="component" value="Unassembled WGS sequence"/>
</dbReference>
<sequence length="407" mass="44916">MPKHGRKRKKTRTHVVDDETAASALKSTAPPPPRSMVVRHGSSSAEEPELSELVKDWRNLMSPATALKLKERKGAKIRDYADMAPVLGVTHLLAFSMNEGGNVNCKVARVPSGPTLSFKVKRFSLAKQVRAVQKRPIDTSSGIFQTAPVVVTNNFGGAEESAHVKLMRITFQNMFPAVDVGKVKLSDVRRVVLFNILKDEDEEVEVRHYAVRANPTGVNRNIKRIVQAKIPNLGKVDDIADYIIGNTAAAGGAMSDSEGEDEAANVVLPQKFTGRGNSKSQKSALKLVELGPRMRMKLMKVERGLASGDIMYHSVVKKTPEEAKKQKTKITERDTLKRQRREEQEENVQRKKKVKEEKKEAKKLKMEAREAQVMDELRGTATPLAIQGAGEGNITSGSDSEADSDEE</sequence>
<dbReference type="GO" id="GO:0030687">
    <property type="term" value="C:preribosome, large subunit precursor"/>
    <property type="evidence" value="ECO:0007669"/>
    <property type="project" value="TreeGrafter"/>
</dbReference>
<dbReference type="AlphaFoldDB" id="A0A9W7CF31"/>
<dbReference type="Pfam" id="PF04427">
    <property type="entry name" value="Brix"/>
    <property type="match status" value="1"/>
</dbReference>
<feature type="domain" description="Brix" evidence="2">
    <location>
        <begin position="36"/>
        <end position="307"/>
    </location>
</feature>
<dbReference type="PANTHER" id="PTHR12661:SF5">
    <property type="entry name" value="SUPPRESSOR OF SWI4 1 HOMOLOG"/>
    <property type="match status" value="1"/>
</dbReference>
<evidence type="ECO:0000313" key="4">
    <source>
        <dbReference type="Proteomes" id="UP001165122"/>
    </source>
</evidence>
<feature type="region of interest" description="Disordered" evidence="1">
    <location>
        <begin position="317"/>
        <end position="407"/>
    </location>
</feature>
<name>A0A9W7CF31_9STRA</name>
<reference evidence="4" key="1">
    <citation type="journal article" date="2023" name="Commun. Biol.">
        <title>Genome analysis of Parmales, the sister group of diatoms, reveals the evolutionary specialization of diatoms from phago-mixotrophs to photoautotrophs.</title>
        <authorList>
            <person name="Ban H."/>
            <person name="Sato S."/>
            <person name="Yoshikawa S."/>
            <person name="Yamada K."/>
            <person name="Nakamura Y."/>
            <person name="Ichinomiya M."/>
            <person name="Sato N."/>
            <person name="Blanc-Mathieu R."/>
            <person name="Endo H."/>
            <person name="Kuwata A."/>
            <person name="Ogata H."/>
        </authorList>
    </citation>
    <scope>NUCLEOTIDE SEQUENCE [LARGE SCALE GENOMIC DNA]</scope>
    <source>
        <strain evidence="4">NIES 3700</strain>
    </source>
</reference>
<dbReference type="InterPro" id="IPR045112">
    <property type="entry name" value="PPAN-like"/>
</dbReference>
<evidence type="ECO:0000256" key="1">
    <source>
        <dbReference type="SAM" id="MobiDB-lite"/>
    </source>
</evidence>
<dbReference type="InterPro" id="IPR007109">
    <property type="entry name" value="Brix"/>
</dbReference>
<dbReference type="GO" id="GO:0000027">
    <property type="term" value="P:ribosomal large subunit assembly"/>
    <property type="evidence" value="ECO:0007669"/>
    <property type="project" value="TreeGrafter"/>
</dbReference>
<dbReference type="PROSITE" id="PS50833">
    <property type="entry name" value="BRIX"/>
    <property type="match status" value="1"/>
</dbReference>
<feature type="compositionally biased region" description="Basic and acidic residues" evidence="1">
    <location>
        <begin position="318"/>
        <end position="378"/>
    </location>
</feature>
<dbReference type="GO" id="GO:0019843">
    <property type="term" value="F:rRNA binding"/>
    <property type="evidence" value="ECO:0007669"/>
    <property type="project" value="InterPro"/>
</dbReference>
<organism evidence="3 4">
    <name type="scientific">Triparma laevis f. longispina</name>
    <dbReference type="NCBI Taxonomy" id="1714387"/>
    <lineage>
        <taxon>Eukaryota</taxon>
        <taxon>Sar</taxon>
        <taxon>Stramenopiles</taxon>
        <taxon>Ochrophyta</taxon>
        <taxon>Bolidophyceae</taxon>
        <taxon>Parmales</taxon>
        <taxon>Triparmaceae</taxon>
        <taxon>Triparma</taxon>
    </lineage>
</organism>
<dbReference type="SMART" id="SM00879">
    <property type="entry name" value="Brix"/>
    <property type="match status" value="1"/>
</dbReference>